<dbReference type="Pfam" id="PF08241">
    <property type="entry name" value="Methyltransf_11"/>
    <property type="match status" value="1"/>
</dbReference>
<evidence type="ECO:0000313" key="2">
    <source>
        <dbReference type="EMBL" id="MCA9381434.1"/>
    </source>
</evidence>
<keyword evidence="2" id="KW-0489">Methyltransferase</keyword>
<organism evidence="2 3">
    <name type="scientific">Candidatus Dojkabacteria bacterium</name>
    <dbReference type="NCBI Taxonomy" id="2099670"/>
    <lineage>
        <taxon>Bacteria</taxon>
        <taxon>Candidatus Dojkabacteria</taxon>
    </lineage>
</organism>
<dbReference type="InterPro" id="IPR013216">
    <property type="entry name" value="Methyltransf_11"/>
</dbReference>
<dbReference type="GO" id="GO:0008757">
    <property type="term" value="F:S-adenosylmethionine-dependent methyltransferase activity"/>
    <property type="evidence" value="ECO:0007669"/>
    <property type="project" value="InterPro"/>
</dbReference>
<keyword evidence="2" id="KW-0808">Transferase</keyword>
<dbReference type="InterPro" id="IPR029063">
    <property type="entry name" value="SAM-dependent_MTases_sf"/>
</dbReference>
<dbReference type="EMBL" id="JAGQLJ010000101">
    <property type="protein sequence ID" value="MCA9381434.1"/>
    <property type="molecule type" value="Genomic_DNA"/>
</dbReference>
<evidence type="ECO:0000259" key="1">
    <source>
        <dbReference type="Pfam" id="PF08241"/>
    </source>
</evidence>
<dbReference type="Proteomes" id="UP000775877">
    <property type="component" value="Unassembled WGS sequence"/>
</dbReference>
<reference evidence="2" key="1">
    <citation type="submission" date="2020-04" db="EMBL/GenBank/DDBJ databases">
        <authorList>
            <person name="Zhang T."/>
        </authorList>
    </citation>
    <scope>NUCLEOTIDE SEQUENCE</scope>
    <source>
        <strain evidence="2">HKST-UBA13</strain>
    </source>
</reference>
<dbReference type="SUPFAM" id="SSF53335">
    <property type="entry name" value="S-adenosyl-L-methionine-dependent methyltransferases"/>
    <property type="match status" value="1"/>
</dbReference>
<gene>
    <name evidence="2" type="ORF">KC678_04165</name>
</gene>
<dbReference type="Gene3D" id="3.40.50.150">
    <property type="entry name" value="Vaccinia Virus protein VP39"/>
    <property type="match status" value="1"/>
</dbReference>
<accession>A0A955RH12</accession>
<sequence>MATVLTAKQILLGYDITSPTDEKGKSYRGTAFEFQDYAYRLACDLNDLEHLAIYMRLTKQYPRHLLDRTYESIADINEFNKGKLFMWKFKKVRAELQKNKDLKNYDYAHVIEKMKKTRNELINSITRKHNDIEKNKLVQFMTEFKEDFSEEVSKVLILGLTSTLLISMFASNNRKIYGIEISKNITNQAKKEFGKQKRRFFITKDFLQNTYKLHQFDLIVFSSFWEMIPLESESDYLKQIQRILKPNGKLYLSANISGQDQSFKIINKEEQEYFFFNKSNNKQDLENSFMQNGFNILKNNIDDDVSVYRLEHSL</sequence>
<dbReference type="GO" id="GO:0032259">
    <property type="term" value="P:methylation"/>
    <property type="evidence" value="ECO:0007669"/>
    <property type="project" value="UniProtKB-KW"/>
</dbReference>
<name>A0A955RH12_9BACT</name>
<protein>
    <submittedName>
        <fullName evidence="2">Class I SAM-dependent methyltransferase</fullName>
    </submittedName>
</protein>
<dbReference type="AlphaFoldDB" id="A0A955RH12"/>
<feature type="domain" description="Methyltransferase type 11" evidence="1">
    <location>
        <begin position="159"/>
        <end position="252"/>
    </location>
</feature>
<reference evidence="2" key="2">
    <citation type="journal article" date="2021" name="Microbiome">
        <title>Successional dynamics and alternative stable states in a saline activated sludge microbial community over 9 years.</title>
        <authorList>
            <person name="Wang Y."/>
            <person name="Ye J."/>
            <person name="Ju F."/>
            <person name="Liu L."/>
            <person name="Boyd J.A."/>
            <person name="Deng Y."/>
            <person name="Parks D.H."/>
            <person name="Jiang X."/>
            <person name="Yin X."/>
            <person name="Woodcroft B.J."/>
            <person name="Tyson G.W."/>
            <person name="Hugenholtz P."/>
            <person name="Polz M.F."/>
            <person name="Zhang T."/>
        </authorList>
    </citation>
    <scope>NUCLEOTIDE SEQUENCE</scope>
    <source>
        <strain evidence="2">HKST-UBA13</strain>
    </source>
</reference>
<evidence type="ECO:0000313" key="3">
    <source>
        <dbReference type="Proteomes" id="UP000775877"/>
    </source>
</evidence>
<dbReference type="CDD" id="cd02440">
    <property type="entry name" value="AdoMet_MTases"/>
    <property type="match status" value="1"/>
</dbReference>
<comment type="caution">
    <text evidence="2">The sequence shown here is derived from an EMBL/GenBank/DDBJ whole genome shotgun (WGS) entry which is preliminary data.</text>
</comment>
<proteinExistence type="predicted"/>